<evidence type="ECO:0000313" key="2">
    <source>
        <dbReference type="EMBL" id="KAL2911703.1"/>
    </source>
</evidence>
<comment type="caution">
    <text evidence="2">The sequence shown here is derived from an EMBL/GenBank/DDBJ whole genome shotgun (WGS) entry which is preliminary data.</text>
</comment>
<keyword evidence="3" id="KW-1185">Reference proteome</keyword>
<feature type="compositionally biased region" description="Low complexity" evidence="1">
    <location>
        <begin position="50"/>
        <end position="60"/>
    </location>
</feature>
<proteinExistence type="predicted"/>
<name>A0ABR4MWT7_9FUNG</name>
<evidence type="ECO:0008006" key="4">
    <source>
        <dbReference type="Google" id="ProtNLM"/>
    </source>
</evidence>
<dbReference type="Proteomes" id="UP001527925">
    <property type="component" value="Unassembled WGS sequence"/>
</dbReference>
<dbReference type="SUPFAM" id="SSF48403">
    <property type="entry name" value="Ankyrin repeat"/>
    <property type="match status" value="1"/>
</dbReference>
<evidence type="ECO:0000313" key="3">
    <source>
        <dbReference type="Proteomes" id="UP001527925"/>
    </source>
</evidence>
<dbReference type="EMBL" id="JADGIZ020000090">
    <property type="protein sequence ID" value="KAL2911703.1"/>
    <property type="molecule type" value="Genomic_DNA"/>
</dbReference>
<protein>
    <recommendedName>
        <fullName evidence="4">Ankyrin repeat protein</fullName>
    </recommendedName>
</protein>
<gene>
    <name evidence="2" type="ORF">HK105_208804</name>
</gene>
<organism evidence="2 3">
    <name type="scientific">Polyrhizophydium stewartii</name>
    <dbReference type="NCBI Taxonomy" id="2732419"/>
    <lineage>
        <taxon>Eukaryota</taxon>
        <taxon>Fungi</taxon>
        <taxon>Fungi incertae sedis</taxon>
        <taxon>Chytridiomycota</taxon>
        <taxon>Chytridiomycota incertae sedis</taxon>
        <taxon>Chytridiomycetes</taxon>
        <taxon>Rhizophydiales</taxon>
        <taxon>Rhizophydiales incertae sedis</taxon>
        <taxon>Polyrhizophydium</taxon>
    </lineage>
</organism>
<feature type="region of interest" description="Disordered" evidence="1">
    <location>
        <begin position="1"/>
        <end position="73"/>
    </location>
</feature>
<reference evidence="2 3" key="1">
    <citation type="submission" date="2023-09" db="EMBL/GenBank/DDBJ databases">
        <title>Pangenome analysis of Batrachochytrium dendrobatidis and related Chytrids.</title>
        <authorList>
            <person name="Yacoub M.N."/>
            <person name="Stajich J.E."/>
            <person name="James T.Y."/>
        </authorList>
    </citation>
    <scope>NUCLEOTIDE SEQUENCE [LARGE SCALE GENOMIC DNA]</scope>
    <source>
        <strain evidence="2 3">JEL0888</strain>
    </source>
</reference>
<dbReference type="PANTHER" id="PTHR46586">
    <property type="entry name" value="ANKYRIN REPEAT-CONTAINING PROTEIN"/>
    <property type="match status" value="1"/>
</dbReference>
<dbReference type="PANTHER" id="PTHR46586:SF3">
    <property type="entry name" value="ANKYRIN REPEAT-CONTAINING PROTEIN"/>
    <property type="match status" value="1"/>
</dbReference>
<dbReference type="InterPro" id="IPR052050">
    <property type="entry name" value="SecEffector_AnkRepeat"/>
</dbReference>
<sequence>MTSDPILPQPTLLPASARQAAQARPACSPARGGTPDPAPGPGAVPPTCPPRARQTPPAARSRSKRFRPDAANEWDRMPAEIQHMILEHASPFTKFINGLLLSAEMQALPEHERQQVWSEALAVDWAGDLRLLPPVSAGSDVLAEMRSSSMQARITGAGVASDGVLRRAAVRNRWTHQLQQVCADDLALCAAREGALWLLADLVDARRVVVPRMDMAQEAALHGRRAVVEFLHARLPPGKSWPANVMDCAAHSGDLGMLEFMHVSRGGQCSHMGMELAARAGHLHVVRWLCAHGARWCSPGTVFGAAVGGHVAVLAFLHERFPVAFEPATDLALGSISSVAVLRFLHARGLVAPPQHLPGIVGQTNGSCVRWLCETFRQTPTQELFEAATSSGAADLALWLMTQPGIRVSRDAVKYAALFFMLSVLEAVLARGGDWADMVAVEAARQHEPDLVEWLHVRHPRAVTQRVLDVAAASGRKETVEYLLDRVTHVRWDLAAAMTNARGGGVQRLLSRAVARVSALCSDE</sequence>
<dbReference type="Gene3D" id="1.25.40.20">
    <property type="entry name" value="Ankyrin repeat-containing domain"/>
    <property type="match status" value="1"/>
</dbReference>
<feature type="compositionally biased region" description="Low complexity" evidence="1">
    <location>
        <begin position="14"/>
        <end position="35"/>
    </location>
</feature>
<dbReference type="InterPro" id="IPR036770">
    <property type="entry name" value="Ankyrin_rpt-contain_sf"/>
</dbReference>
<feature type="compositionally biased region" description="Pro residues" evidence="1">
    <location>
        <begin position="36"/>
        <end position="49"/>
    </location>
</feature>
<evidence type="ECO:0000256" key="1">
    <source>
        <dbReference type="SAM" id="MobiDB-lite"/>
    </source>
</evidence>
<accession>A0ABR4MWT7</accession>